<reference evidence="2 3" key="1">
    <citation type="submission" date="2021-06" db="EMBL/GenBank/DDBJ databases">
        <title>Caerostris darwini draft genome.</title>
        <authorList>
            <person name="Kono N."/>
            <person name="Arakawa K."/>
        </authorList>
    </citation>
    <scope>NUCLEOTIDE SEQUENCE [LARGE SCALE GENOMIC DNA]</scope>
</reference>
<evidence type="ECO:0000256" key="1">
    <source>
        <dbReference type="SAM" id="Phobius"/>
    </source>
</evidence>
<protein>
    <submittedName>
        <fullName evidence="2">Uncharacterized protein</fullName>
    </submittedName>
</protein>
<feature type="transmembrane region" description="Helical" evidence="1">
    <location>
        <begin position="118"/>
        <end position="139"/>
    </location>
</feature>
<keyword evidence="3" id="KW-1185">Reference proteome</keyword>
<name>A0AAV4TR78_9ARAC</name>
<accession>A0AAV4TR78</accession>
<proteinExistence type="predicted"/>
<sequence length="141" mass="16755">MAKYISHNYKSYCESCKLTFQSTEFHYYPILQDDMESSKSVQIFNTELILKCTIRHTQGNNTLQETTFLIWRLFKTWNAYSRGPTRSSELFNLLVDVIQWRLSLKRFWTEIMVDSDEWIFLIIALLCRISELLAVTVHLSV</sequence>
<keyword evidence="1" id="KW-1133">Transmembrane helix</keyword>
<dbReference type="Proteomes" id="UP001054837">
    <property type="component" value="Unassembled WGS sequence"/>
</dbReference>
<dbReference type="EMBL" id="BPLQ01009917">
    <property type="protein sequence ID" value="GIY47330.1"/>
    <property type="molecule type" value="Genomic_DNA"/>
</dbReference>
<keyword evidence="1" id="KW-0472">Membrane</keyword>
<comment type="caution">
    <text evidence="2">The sequence shown here is derived from an EMBL/GenBank/DDBJ whole genome shotgun (WGS) entry which is preliminary data.</text>
</comment>
<keyword evidence="1" id="KW-0812">Transmembrane</keyword>
<evidence type="ECO:0000313" key="2">
    <source>
        <dbReference type="EMBL" id="GIY47330.1"/>
    </source>
</evidence>
<organism evidence="2 3">
    <name type="scientific">Caerostris darwini</name>
    <dbReference type="NCBI Taxonomy" id="1538125"/>
    <lineage>
        <taxon>Eukaryota</taxon>
        <taxon>Metazoa</taxon>
        <taxon>Ecdysozoa</taxon>
        <taxon>Arthropoda</taxon>
        <taxon>Chelicerata</taxon>
        <taxon>Arachnida</taxon>
        <taxon>Araneae</taxon>
        <taxon>Araneomorphae</taxon>
        <taxon>Entelegynae</taxon>
        <taxon>Araneoidea</taxon>
        <taxon>Araneidae</taxon>
        <taxon>Caerostris</taxon>
    </lineage>
</organism>
<gene>
    <name evidence="2" type="ORF">CDAR_501701</name>
</gene>
<evidence type="ECO:0000313" key="3">
    <source>
        <dbReference type="Proteomes" id="UP001054837"/>
    </source>
</evidence>
<dbReference type="AlphaFoldDB" id="A0AAV4TR78"/>